<dbReference type="GO" id="GO:0055085">
    <property type="term" value="P:transmembrane transport"/>
    <property type="evidence" value="ECO:0007669"/>
    <property type="project" value="TreeGrafter"/>
</dbReference>
<accession>A0A1X7GP24</accession>
<comment type="subcellular location">
    <subcellularLocation>
        <location evidence="1">Membrane</location>
        <topology evidence="1">Multi-pass membrane protein</topology>
    </subcellularLocation>
</comment>
<evidence type="ECO:0000256" key="2">
    <source>
        <dbReference type="ARBA" id="ARBA00009773"/>
    </source>
</evidence>
<keyword evidence="5 7" id="KW-0472">Membrane</keyword>
<gene>
    <name evidence="8" type="ORF">SAMN02982917_4192</name>
</gene>
<dbReference type="InterPro" id="IPR002549">
    <property type="entry name" value="AI-2E-like"/>
</dbReference>
<dbReference type="PANTHER" id="PTHR21716:SF62">
    <property type="entry name" value="TRANSPORT PROTEIN YDBI-RELATED"/>
    <property type="match status" value="1"/>
</dbReference>
<feature type="transmembrane region" description="Helical" evidence="7">
    <location>
        <begin position="156"/>
        <end position="178"/>
    </location>
</feature>
<protein>
    <submittedName>
        <fullName evidence="8">Predicted PurR-regulated permease PerM</fullName>
    </submittedName>
</protein>
<evidence type="ECO:0000313" key="8">
    <source>
        <dbReference type="EMBL" id="SMF72646.1"/>
    </source>
</evidence>
<feature type="transmembrane region" description="Helical" evidence="7">
    <location>
        <begin position="244"/>
        <end position="271"/>
    </location>
</feature>
<feature type="transmembrane region" description="Helical" evidence="7">
    <location>
        <begin position="90"/>
        <end position="111"/>
    </location>
</feature>
<dbReference type="EMBL" id="FXAK01000007">
    <property type="protein sequence ID" value="SMF72646.1"/>
    <property type="molecule type" value="Genomic_DNA"/>
</dbReference>
<reference evidence="8 9" key="1">
    <citation type="submission" date="2017-04" db="EMBL/GenBank/DDBJ databases">
        <authorList>
            <person name="Afonso C.L."/>
            <person name="Miller P.J."/>
            <person name="Scott M.A."/>
            <person name="Spackman E."/>
            <person name="Goraichik I."/>
            <person name="Dimitrov K.M."/>
            <person name="Suarez D.L."/>
            <person name="Swayne D.E."/>
        </authorList>
    </citation>
    <scope>NUCLEOTIDE SEQUENCE [LARGE SCALE GENOMIC DNA]</scope>
    <source>
        <strain evidence="8 9">A2P</strain>
    </source>
</reference>
<feature type="region of interest" description="Disordered" evidence="6">
    <location>
        <begin position="1"/>
        <end position="25"/>
    </location>
</feature>
<organism evidence="8 9">
    <name type="scientific">Azospirillum oryzae</name>
    <dbReference type="NCBI Taxonomy" id="286727"/>
    <lineage>
        <taxon>Bacteria</taxon>
        <taxon>Pseudomonadati</taxon>
        <taxon>Pseudomonadota</taxon>
        <taxon>Alphaproteobacteria</taxon>
        <taxon>Rhodospirillales</taxon>
        <taxon>Azospirillaceae</taxon>
        <taxon>Azospirillum</taxon>
    </lineage>
</organism>
<evidence type="ECO:0000256" key="7">
    <source>
        <dbReference type="SAM" id="Phobius"/>
    </source>
</evidence>
<evidence type="ECO:0000256" key="4">
    <source>
        <dbReference type="ARBA" id="ARBA00022989"/>
    </source>
</evidence>
<dbReference type="AlphaFoldDB" id="A0A1X7GP24"/>
<dbReference type="RefSeq" id="WP_085089080.1">
    <property type="nucleotide sequence ID" value="NZ_FXAK01000007.1"/>
</dbReference>
<feature type="transmembrane region" description="Helical" evidence="7">
    <location>
        <begin position="313"/>
        <end position="346"/>
    </location>
</feature>
<comment type="similarity">
    <text evidence="2">Belongs to the autoinducer-2 exporter (AI-2E) (TC 2.A.86) family.</text>
</comment>
<keyword evidence="3 7" id="KW-0812">Transmembrane</keyword>
<evidence type="ECO:0000313" key="9">
    <source>
        <dbReference type="Proteomes" id="UP000192936"/>
    </source>
</evidence>
<evidence type="ECO:0000256" key="6">
    <source>
        <dbReference type="SAM" id="MobiDB-lite"/>
    </source>
</evidence>
<feature type="transmembrane region" description="Helical" evidence="7">
    <location>
        <begin position="60"/>
        <end position="78"/>
    </location>
</feature>
<dbReference type="OrthoDB" id="5761230at2"/>
<evidence type="ECO:0000256" key="1">
    <source>
        <dbReference type="ARBA" id="ARBA00004141"/>
    </source>
</evidence>
<sequence>MAIPSRPTAHHAAKPGGGAAQDEPPARAGRGELAVFTWKVLIVAGVVALGIFLWKVSGTLLLIFTGVLFAILLQRLTGYVRRWTGLGHGWALAIVLLTLVLLVGGGGWLMGTSMAAQFDQLREQVGNAAGMLPDGWRERIVEQGKEWPWMNQLGSFASTLIYIVGDAVVVMFAALYLAASPGVYQRGVVLLVPPRGQRRACEVMEVAGDSLWKWLIGQLVAMAVVGILTTAGLMLLGIPSAPALGLVAALLEFIPLIGPFLAAVPALMIAFAQSPQDALWVAGLYLIIQQIEGNLVTPLLQKRVVDLPPVVTIGAIAAGGVLFGILGMFLATPLAVVALVMVNLLYIEDKLGQPRHFPSDNSEGEKSGDDRS</sequence>
<dbReference type="STRING" id="286727.SAMN02982917_4192"/>
<keyword evidence="4 7" id="KW-1133">Transmembrane helix</keyword>
<evidence type="ECO:0000256" key="5">
    <source>
        <dbReference type="ARBA" id="ARBA00023136"/>
    </source>
</evidence>
<dbReference type="PANTHER" id="PTHR21716">
    <property type="entry name" value="TRANSMEMBRANE PROTEIN"/>
    <property type="match status" value="1"/>
</dbReference>
<dbReference type="Proteomes" id="UP000192936">
    <property type="component" value="Unassembled WGS sequence"/>
</dbReference>
<proteinExistence type="inferred from homology"/>
<dbReference type="Pfam" id="PF01594">
    <property type="entry name" value="AI-2E_transport"/>
    <property type="match status" value="1"/>
</dbReference>
<dbReference type="GO" id="GO:0016020">
    <property type="term" value="C:membrane"/>
    <property type="evidence" value="ECO:0007669"/>
    <property type="project" value="UniProtKB-SubCell"/>
</dbReference>
<feature type="transmembrane region" description="Helical" evidence="7">
    <location>
        <begin position="214"/>
        <end position="238"/>
    </location>
</feature>
<evidence type="ECO:0000256" key="3">
    <source>
        <dbReference type="ARBA" id="ARBA00022692"/>
    </source>
</evidence>
<feature type="transmembrane region" description="Helical" evidence="7">
    <location>
        <begin position="33"/>
        <end position="54"/>
    </location>
</feature>
<name>A0A1X7GP24_9PROT</name>